<gene>
    <name evidence="6" type="ORF">BJ983_004152</name>
</gene>
<dbReference type="InterPro" id="IPR013762">
    <property type="entry name" value="Integrase-like_cat_sf"/>
</dbReference>
<dbReference type="GO" id="GO:0003677">
    <property type="term" value="F:DNA binding"/>
    <property type="evidence" value="ECO:0007669"/>
    <property type="project" value="UniProtKB-KW"/>
</dbReference>
<dbReference type="Pfam" id="PF22022">
    <property type="entry name" value="Phage_int_M"/>
    <property type="match status" value="1"/>
</dbReference>
<reference evidence="6 7" key="1">
    <citation type="submission" date="2020-07" db="EMBL/GenBank/DDBJ databases">
        <title>Sequencing the genomes of 1000 actinobacteria strains.</title>
        <authorList>
            <person name="Klenk H.-P."/>
        </authorList>
    </citation>
    <scope>NUCLEOTIDE SEQUENCE [LARGE SCALE GENOMIC DNA]</scope>
    <source>
        <strain evidence="6 7">DSM 45772</strain>
    </source>
</reference>
<evidence type="ECO:0000256" key="3">
    <source>
        <dbReference type="ARBA" id="ARBA00023125"/>
    </source>
</evidence>
<dbReference type="PROSITE" id="PS51898">
    <property type="entry name" value="TYR_RECOMBINASE"/>
    <property type="match status" value="1"/>
</dbReference>
<keyword evidence="4" id="KW-0233">DNA recombination</keyword>
<proteinExistence type="inferred from homology"/>
<protein>
    <submittedName>
        <fullName evidence="6">Integrase</fullName>
    </submittedName>
</protein>
<dbReference type="PANTHER" id="PTHR30629:SF2">
    <property type="entry name" value="PROPHAGE INTEGRASE INTS-RELATED"/>
    <property type="match status" value="1"/>
</dbReference>
<dbReference type="Pfam" id="PF00589">
    <property type="entry name" value="Phage_integrase"/>
    <property type="match status" value="1"/>
</dbReference>
<name>A0A7Y9J774_9PSEU</name>
<organism evidence="6 7">
    <name type="scientific">Actinomycetospora corticicola</name>
    <dbReference type="NCBI Taxonomy" id="663602"/>
    <lineage>
        <taxon>Bacteria</taxon>
        <taxon>Bacillati</taxon>
        <taxon>Actinomycetota</taxon>
        <taxon>Actinomycetes</taxon>
        <taxon>Pseudonocardiales</taxon>
        <taxon>Pseudonocardiaceae</taxon>
        <taxon>Actinomycetospora</taxon>
    </lineage>
</organism>
<evidence type="ECO:0000256" key="4">
    <source>
        <dbReference type="ARBA" id="ARBA00023172"/>
    </source>
</evidence>
<evidence type="ECO:0000256" key="1">
    <source>
        <dbReference type="ARBA" id="ARBA00008857"/>
    </source>
</evidence>
<dbReference type="InterPro" id="IPR050808">
    <property type="entry name" value="Phage_Integrase"/>
</dbReference>
<dbReference type="InterPro" id="IPR011010">
    <property type="entry name" value="DNA_brk_join_enz"/>
</dbReference>
<dbReference type="RefSeq" id="WP_179795548.1">
    <property type="nucleotide sequence ID" value="NZ_BAABHP010000020.1"/>
</dbReference>
<feature type="domain" description="Tyr recombinase" evidence="5">
    <location>
        <begin position="179"/>
        <end position="374"/>
    </location>
</feature>
<dbReference type="EMBL" id="JACCBN010000001">
    <property type="protein sequence ID" value="NYD38050.1"/>
    <property type="molecule type" value="Genomic_DNA"/>
</dbReference>
<evidence type="ECO:0000313" key="6">
    <source>
        <dbReference type="EMBL" id="NYD38050.1"/>
    </source>
</evidence>
<dbReference type="AlphaFoldDB" id="A0A7Y9J774"/>
<dbReference type="Proteomes" id="UP000535890">
    <property type="component" value="Unassembled WGS sequence"/>
</dbReference>
<comment type="caution">
    <text evidence="6">The sequence shown here is derived from an EMBL/GenBank/DDBJ whole genome shotgun (WGS) entry which is preliminary data.</text>
</comment>
<evidence type="ECO:0000256" key="2">
    <source>
        <dbReference type="ARBA" id="ARBA00022908"/>
    </source>
</evidence>
<dbReference type="Gene3D" id="1.10.150.130">
    <property type="match status" value="1"/>
</dbReference>
<dbReference type="InterPro" id="IPR053876">
    <property type="entry name" value="Phage_int_M"/>
</dbReference>
<dbReference type="GO" id="GO:0015074">
    <property type="term" value="P:DNA integration"/>
    <property type="evidence" value="ECO:0007669"/>
    <property type="project" value="UniProtKB-KW"/>
</dbReference>
<accession>A0A7Y9J774</accession>
<dbReference type="GO" id="GO:0006310">
    <property type="term" value="P:DNA recombination"/>
    <property type="evidence" value="ECO:0007669"/>
    <property type="project" value="UniProtKB-KW"/>
</dbReference>
<keyword evidence="2" id="KW-0229">DNA integration</keyword>
<comment type="similarity">
    <text evidence="1">Belongs to the 'phage' integrase family.</text>
</comment>
<dbReference type="InterPro" id="IPR010998">
    <property type="entry name" value="Integrase_recombinase_N"/>
</dbReference>
<dbReference type="Gene3D" id="1.10.443.10">
    <property type="entry name" value="Intergrase catalytic core"/>
    <property type="match status" value="1"/>
</dbReference>
<keyword evidence="7" id="KW-1185">Reference proteome</keyword>
<keyword evidence="3" id="KW-0238">DNA-binding</keyword>
<evidence type="ECO:0000313" key="7">
    <source>
        <dbReference type="Proteomes" id="UP000535890"/>
    </source>
</evidence>
<dbReference type="InterPro" id="IPR002104">
    <property type="entry name" value="Integrase_catalytic"/>
</dbReference>
<dbReference type="SUPFAM" id="SSF56349">
    <property type="entry name" value="DNA breaking-rejoining enzymes"/>
    <property type="match status" value="1"/>
</dbReference>
<sequence>MPRPPMPVGTYGRIRVQGTKGKYRALALFRDLDGKTRQVERGGSTKAQATEALKLALRDRGRLGTGISGETRLEEVAALWFASVERAVEAGERSPGTAELYRRQMETVVVPGVGSLRVREATVPVLDSFVQTVRARRGPAVAKLARSVLSGVLGLAVRHGAVRSNPVRDLSPVHAGRRKPTRALTLAECRAWLAQLDADEAAREKDLPDLCRFMLATGVRIGEALAVAWPDVDLEAGTVDVSRTLIRLTGVGLVRKSTKTEAGERRLILPRFALEMLGERNPDGEAMGPLFPDTLGGWRDPSNTRRALRDARGSEGFAWVTSHVFRKTCATVLDAAGHSPRAVADQLGHAQVSMTQNFYFGRRIANPDAASALDAWHDREDESHG</sequence>
<evidence type="ECO:0000259" key="5">
    <source>
        <dbReference type="PROSITE" id="PS51898"/>
    </source>
</evidence>
<dbReference type="PANTHER" id="PTHR30629">
    <property type="entry name" value="PROPHAGE INTEGRASE"/>
    <property type="match status" value="1"/>
</dbReference>
<dbReference type="CDD" id="cd01189">
    <property type="entry name" value="INT_ICEBs1_C_like"/>
    <property type="match status" value="1"/>
</dbReference>